<dbReference type="EMBL" id="VLXZ01000005">
    <property type="protein sequence ID" value="TSB46637.1"/>
    <property type="molecule type" value="Genomic_DNA"/>
</dbReference>
<evidence type="ECO:0000256" key="1">
    <source>
        <dbReference type="SAM" id="Phobius"/>
    </source>
</evidence>
<proteinExistence type="predicted"/>
<dbReference type="Proteomes" id="UP000318521">
    <property type="component" value="Unassembled WGS sequence"/>
</dbReference>
<feature type="transmembrane region" description="Helical" evidence="1">
    <location>
        <begin position="83"/>
        <end position="104"/>
    </location>
</feature>
<feature type="transmembrane region" description="Helical" evidence="1">
    <location>
        <begin position="6"/>
        <end position="24"/>
    </location>
</feature>
<reference evidence="2 3" key="1">
    <citation type="submission" date="2019-07" db="EMBL/GenBank/DDBJ databases">
        <authorList>
            <person name="Park Y.J."/>
            <person name="Jeong S.E."/>
            <person name="Jung H.S."/>
        </authorList>
    </citation>
    <scope>NUCLEOTIDE SEQUENCE [LARGE SCALE GENOMIC DNA]</scope>
    <source>
        <strain evidence="3">P16(2019)</strain>
    </source>
</reference>
<sequence>MGMIISLIVALGFIILTILLARSVDRKYIVKKPNGDVDFAETSFYLRWNTLDTMNVCLSVYAVFCMVVLNILIMAEFTYEQALVQFFMSQSQAFVILVILNLCFRISRTLKSINARWGNASNEW</sequence>
<keyword evidence="1" id="KW-0812">Transmembrane</keyword>
<organism evidence="2 3">
    <name type="scientific">Alkalicoccobacillus porphyridii</name>
    <dbReference type="NCBI Taxonomy" id="2597270"/>
    <lineage>
        <taxon>Bacteria</taxon>
        <taxon>Bacillati</taxon>
        <taxon>Bacillota</taxon>
        <taxon>Bacilli</taxon>
        <taxon>Bacillales</taxon>
        <taxon>Bacillaceae</taxon>
        <taxon>Alkalicoccobacillus</taxon>
    </lineage>
</organism>
<protein>
    <recommendedName>
        <fullName evidence="4">Group-specific protein</fullName>
    </recommendedName>
</protein>
<gene>
    <name evidence="2" type="ORF">FN960_09785</name>
</gene>
<dbReference type="OrthoDB" id="2735144at2"/>
<keyword evidence="3" id="KW-1185">Reference proteome</keyword>
<keyword evidence="1" id="KW-0472">Membrane</keyword>
<evidence type="ECO:0000313" key="3">
    <source>
        <dbReference type="Proteomes" id="UP000318521"/>
    </source>
</evidence>
<feature type="transmembrane region" description="Helical" evidence="1">
    <location>
        <begin position="56"/>
        <end position="77"/>
    </location>
</feature>
<keyword evidence="1" id="KW-1133">Transmembrane helix</keyword>
<dbReference type="AlphaFoldDB" id="A0A553ZYV8"/>
<evidence type="ECO:0008006" key="4">
    <source>
        <dbReference type="Google" id="ProtNLM"/>
    </source>
</evidence>
<dbReference type="RefSeq" id="WP_143848532.1">
    <property type="nucleotide sequence ID" value="NZ_VLXZ01000005.1"/>
</dbReference>
<accession>A0A553ZYV8</accession>
<evidence type="ECO:0000313" key="2">
    <source>
        <dbReference type="EMBL" id="TSB46637.1"/>
    </source>
</evidence>
<comment type="caution">
    <text evidence="2">The sequence shown here is derived from an EMBL/GenBank/DDBJ whole genome shotgun (WGS) entry which is preliminary data.</text>
</comment>
<name>A0A553ZYV8_9BACI</name>